<evidence type="ECO:0000313" key="3">
    <source>
        <dbReference type="Proteomes" id="UP000053989"/>
    </source>
</evidence>
<feature type="compositionally biased region" description="Low complexity" evidence="1">
    <location>
        <begin position="45"/>
        <end position="61"/>
    </location>
</feature>
<reference evidence="2 3" key="1">
    <citation type="submission" date="2014-04" db="EMBL/GenBank/DDBJ databases">
        <authorList>
            <consortium name="DOE Joint Genome Institute"/>
            <person name="Kuo A."/>
            <person name="Kohler A."/>
            <person name="Nagy L.G."/>
            <person name="Floudas D."/>
            <person name="Copeland A."/>
            <person name="Barry K.W."/>
            <person name="Cichocki N."/>
            <person name="Veneault-Fourrey C."/>
            <person name="LaButti K."/>
            <person name="Lindquist E.A."/>
            <person name="Lipzen A."/>
            <person name="Lundell T."/>
            <person name="Morin E."/>
            <person name="Murat C."/>
            <person name="Sun H."/>
            <person name="Tunlid A."/>
            <person name="Henrissat B."/>
            <person name="Grigoriev I.V."/>
            <person name="Hibbett D.S."/>
            <person name="Martin F."/>
            <person name="Nordberg H.P."/>
            <person name="Cantor M.N."/>
            <person name="Hua S.X."/>
        </authorList>
    </citation>
    <scope>NUCLEOTIDE SEQUENCE [LARGE SCALE GENOMIC DNA]</scope>
    <source>
        <strain evidence="2 3">Foug A</strain>
    </source>
</reference>
<keyword evidence="3" id="KW-1185">Reference proteome</keyword>
<name>A0A0C2ZZR2_9AGAM</name>
<evidence type="ECO:0000256" key="1">
    <source>
        <dbReference type="SAM" id="MobiDB-lite"/>
    </source>
</evidence>
<reference evidence="3" key="2">
    <citation type="submission" date="2015-01" db="EMBL/GenBank/DDBJ databases">
        <title>Evolutionary Origins and Diversification of the Mycorrhizal Mutualists.</title>
        <authorList>
            <consortium name="DOE Joint Genome Institute"/>
            <consortium name="Mycorrhizal Genomics Consortium"/>
            <person name="Kohler A."/>
            <person name="Kuo A."/>
            <person name="Nagy L.G."/>
            <person name="Floudas D."/>
            <person name="Copeland A."/>
            <person name="Barry K.W."/>
            <person name="Cichocki N."/>
            <person name="Veneault-Fourrey C."/>
            <person name="LaButti K."/>
            <person name="Lindquist E.A."/>
            <person name="Lipzen A."/>
            <person name="Lundell T."/>
            <person name="Morin E."/>
            <person name="Murat C."/>
            <person name="Riley R."/>
            <person name="Ohm R."/>
            <person name="Sun H."/>
            <person name="Tunlid A."/>
            <person name="Henrissat B."/>
            <person name="Grigoriev I.V."/>
            <person name="Hibbett D.S."/>
            <person name="Martin F."/>
        </authorList>
    </citation>
    <scope>NUCLEOTIDE SEQUENCE [LARGE SCALE GENOMIC DNA]</scope>
    <source>
        <strain evidence="3">Foug A</strain>
    </source>
</reference>
<dbReference type="EMBL" id="KN822093">
    <property type="protein sequence ID" value="KIM57927.1"/>
    <property type="molecule type" value="Genomic_DNA"/>
</dbReference>
<feature type="region of interest" description="Disordered" evidence="1">
    <location>
        <begin position="41"/>
        <end position="61"/>
    </location>
</feature>
<protein>
    <submittedName>
        <fullName evidence="2">Uncharacterized protein</fullName>
    </submittedName>
</protein>
<proteinExistence type="predicted"/>
<dbReference type="AlphaFoldDB" id="A0A0C2ZZR2"/>
<organism evidence="2 3">
    <name type="scientific">Scleroderma citrinum Foug A</name>
    <dbReference type="NCBI Taxonomy" id="1036808"/>
    <lineage>
        <taxon>Eukaryota</taxon>
        <taxon>Fungi</taxon>
        <taxon>Dikarya</taxon>
        <taxon>Basidiomycota</taxon>
        <taxon>Agaricomycotina</taxon>
        <taxon>Agaricomycetes</taxon>
        <taxon>Agaricomycetidae</taxon>
        <taxon>Boletales</taxon>
        <taxon>Sclerodermatineae</taxon>
        <taxon>Sclerodermataceae</taxon>
        <taxon>Scleroderma</taxon>
    </lineage>
</organism>
<dbReference type="HOGENOM" id="CLU_2924059_0_0_1"/>
<gene>
    <name evidence="2" type="ORF">SCLCIDRAFT_1218977</name>
</gene>
<evidence type="ECO:0000313" key="2">
    <source>
        <dbReference type="EMBL" id="KIM57927.1"/>
    </source>
</evidence>
<sequence length="61" mass="7061">MFLVTNLKLFLGPFGHIQYPSSQNKWERSHGSERYKESLLTRPMLSSESSHSQLLLSPQIQ</sequence>
<dbReference type="InParanoid" id="A0A0C2ZZR2"/>
<dbReference type="Proteomes" id="UP000053989">
    <property type="component" value="Unassembled WGS sequence"/>
</dbReference>
<accession>A0A0C2ZZR2</accession>